<dbReference type="InterPro" id="IPR042185">
    <property type="entry name" value="Serpin_sf_2"/>
</dbReference>
<comment type="similarity">
    <text evidence="1">Belongs to the serpin family.</text>
</comment>
<feature type="domain" description="Serpin" evidence="3">
    <location>
        <begin position="62"/>
        <end position="415"/>
    </location>
</feature>
<dbReference type="Gene3D" id="3.30.497.10">
    <property type="entry name" value="Antithrombin, subunit I, domain 2"/>
    <property type="match status" value="1"/>
</dbReference>
<dbReference type="EMBL" id="AFYH01168340">
    <property type="status" value="NOT_ANNOTATED_CDS"/>
    <property type="molecule type" value="Genomic_DNA"/>
</dbReference>
<dbReference type="InterPro" id="IPR023796">
    <property type="entry name" value="Serpin_dom"/>
</dbReference>
<dbReference type="GeneTree" id="ENSGT00940000158112"/>
<dbReference type="InterPro" id="IPR033832">
    <property type="entry name" value="PEDF_serpin_dom"/>
</dbReference>
<keyword evidence="5" id="KW-1185">Reference proteome</keyword>
<dbReference type="Proteomes" id="UP000008672">
    <property type="component" value="Unassembled WGS sequence"/>
</dbReference>
<dbReference type="SMART" id="SM00093">
    <property type="entry name" value="SERPIN"/>
    <property type="match status" value="1"/>
</dbReference>
<dbReference type="EMBL" id="AFYH01168343">
    <property type="status" value="NOT_ANNOTATED_CDS"/>
    <property type="molecule type" value="Genomic_DNA"/>
</dbReference>
<dbReference type="AlphaFoldDB" id="H2ZYD9"/>
<sequence>MKALVLVVCLGLLVYPSCSLRDDSISVNEMLEEPTEGPPEEEDVFYQSPINRLATMTSNFGYSLFRQMATKMPNNNIFFSPLPVATCLSQLSLGAGSQSERVIWRVLYYHLLKDPQVHSTYKELLASLSKVNNHVKMASRIYLSKRLQAKEDFLNQVESNYGVRPKILVGIPKADLRDINEWVSQQTETQIKKFLRKFPMNPSVLLFTAAHFNGQWLTKFDPKGTKKQDFYLDQAKSVKVPMMSDPSYPVKYGFDSDLNCKIAQVPFSSNVSLLLFLPREITTNLNLIEESLTAEFLHDVVKELQDVTVTIALPKIQIRSDLDLYTALNETRLQSLFGRPDLTGVASRLARVTQVQHSAALHLSENGIQVPAATTSAKTVQLGFHLNFTVNRPFIFVLCDDLTGSLLFIGKVMDPLKF</sequence>
<protein>
    <submittedName>
        <fullName evidence="4">Serpin family F member 1</fullName>
    </submittedName>
</protein>
<keyword evidence="2" id="KW-0732">Signal</keyword>
<dbReference type="SUPFAM" id="SSF56574">
    <property type="entry name" value="Serpins"/>
    <property type="match status" value="1"/>
</dbReference>
<dbReference type="GO" id="GO:0004867">
    <property type="term" value="F:serine-type endopeptidase inhibitor activity"/>
    <property type="evidence" value="ECO:0007669"/>
    <property type="project" value="InterPro"/>
</dbReference>
<feature type="signal peptide" evidence="2">
    <location>
        <begin position="1"/>
        <end position="19"/>
    </location>
</feature>
<dbReference type="GO" id="GO:0005615">
    <property type="term" value="C:extracellular space"/>
    <property type="evidence" value="ECO:0007669"/>
    <property type="project" value="InterPro"/>
</dbReference>
<dbReference type="EMBL" id="AFYH01168341">
    <property type="status" value="NOT_ANNOTATED_CDS"/>
    <property type="molecule type" value="Genomic_DNA"/>
</dbReference>
<evidence type="ECO:0000259" key="3">
    <source>
        <dbReference type="SMART" id="SM00093"/>
    </source>
</evidence>
<proteinExistence type="inferred from homology"/>
<dbReference type="Bgee" id="ENSLACG00000002152">
    <property type="expression patterns" value="Expressed in pelvic fin and 6 other cell types or tissues"/>
</dbReference>
<dbReference type="CDD" id="cd02052">
    <property type="entry name" value="serpinF1_PEDF"/>
    <property type="match status" value="1"/>
</dbReference>
<evidence type="ECO:0000313" key="4">
    <source>
        <dbReference type="Ensembl" id="ENSLACP00000002410.1"/>
    </source>
</evidence>
<reference evidence="5" key="1">
    <citation type="submission" date="2011-08" db="EMBL/GenBank/DDBJ databases">
        <title>The draft genome of Latimeria chalumnae.</title>
        <authorList>
            <person name="Di Palma F."/>
            <person name="Alfoldi J."/>
            <person name="Johnson J."/>
            <person name="Berlin A."/>
            <person name="Gnerre S."/>
            <person name="Jaffe D."/>
            <person name="MacCallum I."/>
            <person name="Young S."/>
            <person name="Walker B.J."/>
            <person name="Lander E."/>
            <person name="Lindblad-Toh K."/>
        </authorList>
    </citation>
    <scope>NUCLEOTIDE SEQUENCE [LARGE SCALE GENOMIC DNA]</scope>
    <source>
        <strain evidence="5">Wild caught</strain>
    </source>
</reference>
<reference evidence="4" key="3">
    <citation type="submission" date="2025-09" db="UniProtKB">
        <authorList>
            <consortium name="Ensembl"/>
        </authorList>
    </citation>
    <scope>IDENTIFICATION</scope>
</reference>
<accession>H2ZYD9</accession>
<dbReference type="Gene3D" id="2.30.39.10">
    <property type="entry name" value="Alpha-1-antitrypsin, domain 1"/>
    <property type="match status" value="1"/>
</dbReference>
<dbReference type="GO" id="GO:0050769">
    <property type="term" value="P:positive regulation of neurogenesis"/>
    <property type="evidence" value="ECO:0007669"/>
    <property type="project" value="InterPro"/>
</dbReference>
<dbReference type="Ensembl" id="ENSLACT00000002430.1">
    <property type="protein sequence ID" value="ENSLACP00000002410.1"/>
    <property type="gene ID" value="ENSLACG00000002152.2"/>
</dbReference>
<dbReference type="GO" id="GO:0016525">
    <property type="term" value="P:negative regulation of angiogenesis"/>
    <property type="evidence" value="ECO:0007669"/>
    <property type="project" value="InterPro"/>
</dbReference>
<dbReference type="Pfam" id="PF00079">
    <property type="entry name" value="Serpin"/>
    <property type="match status" value="1"/>
</dbReference>
<gene>
    <name evidence="4" type="primary">SERPINF1</name>
</gene>
<feature type="chain" id="PRO_5003579379" evidence="2">
    <location>
        <begin position="20"/>
        <end position="418"/>
    </location>
</feature>
<dbReference type="PANTHER" id="PTHR11461:SF84">
    <property type="entry name" value="PIGMENT EPITHELIUM-DERIVED FACTOR"/>
    <property type="match status" value="1"/>
</dbReference>
<evidence type="ECO:0000313" key="5">
    <source>
        <dbReference type="Proteomes" id="UP000008672"/>
    </source>
</evidence>
<evidence type="ECO:0000256" key="1">
    <source>
        <dbReference type="RuleBase" id="RU000411"/>
    </source>
</evidence>
<dbReference type="PROSITE" id="PS00284">
    <property type="entry name" value="SERPIN"/>
    <property type="match status" value="1"/>
</dbReference>
<dbReference type="InterPro" id="IPR036186">
    <property type="entry name" value="Serpin_sf"/>
</dbReference>
<dbReference type="EMBL" id="AFYH01168344">
    <property type="status" value="NOT_ANNOTATED_CDS"/>
    <property type="molecule type" value="Genomic_DNA"/>
</dbReference>
<reference evidence="4" key="2">
    <citation type="submission" date="2025-08" db="UniProtKB">
        <authorList>
            <consortium name="Ensembl"/>
        </authorList>
    </citation>
    <scope>IDENTIFICATION</scope>
</reference>
<organism evidence="4 5">
    <name type="scientific">Latimeria chalumnae</name>
    <name type="common">Coelacanth</name>
    <dbReference type="NCBI Taxonomy" id="7897"/>
    <lineage>
        <taxon>Eukaryota</taxon>
        <taxon>Metazoa</taxon>
        <taxon>Chordata</taxon>
        <taxon>Craniata</taxon>
        <taxon>Vertebrata</taxon>
        <taxon>Euteleostomi</taxon>
        <taxon>Coelacanthiformes</taxon>
        <taxon>Coelacanthidae</taxon>
        <taxon>Latimeria</taxon>
    </lineage>
</organism>
<dbReference type="InterPro" id="IPR000215">
    <property type="entry name" value="Serpin_fam"/>
</dbReference>
<dbReference type="InterPro" id="IPR042178">
    <property type="entry name" value="Serpin_sf_1"/>
</dbReference>
<evidence type="ECO:0000256" key="2">
    <source>
        <dbReference type="SAM" id="SignalP"/>
    </source>
</evidence>
<dbReference type="PANTHER" id="PTHR11461">
    <property type="entry name" value="SERINE PROTEASE INHIBITOR, SERPIN"/>
    <property type="match status" value="1"/>
</dbReference>
<name>H2ZYD9_LATCH</name>
<dbReference type="InterPro" id="IPR023795">
    <property type="entry name" value="Serpin_CS"/>
</dbReference>
<dbReference type="EMBL" id="AFYH01168342">
    <property type="status" value="NOT_ANNOTATED_CDS"/>
    <property type="molecule type" value="Genomic_DNA"/>
</dbReference>